<keyword evidence="4 9" id="KW-0560">Oxidoreductase</keyword>
<evidence type="ECO:0000259" key="8">
    <source>
        <dbReference type="PROSITE" id="PS51384"/>
    </source>
</evidence>
<dbReference type="EC" id="1.-.-.-" evidence="9"/>
<keyword evidence="9" id="KW-0223">Dioxygenase</keyword>
<dbReference type="PANTHER" id="PTHR47354">
    <property type="entry name" value="NADH OXIDOREDUCTASE HCR"/>
    <property type="match status" value="1"/>
</dbReference>
<keyword evidence="2" id="KW-0001">2Fe-2S</keyword>
<dbReference type="PROSITE" id="PS51384">
    <property type="entry name" value="FAD_FR"/>
    <property type="match status" value="1"/>
</dbReference>
<keyword evidence="1" id="KW-0285">Flavoprotein</keyword>
<dbReference type="GO" id="GO:0051537">
    <property type="term" value="F:2 iron, 2 sulfur cluster binding"/>
    <property type="evidence" value="ECO:0007669"/>
    <property type="project" value="UniProtKB-KW"/>
</dbReference>
<protein>
    <submittedName>
        <fullName evidence="9">Phthalate dioxygenase reductase</fullName>
        <ecNumber evidence="9">1.-.-.-</ecNumber>
    </submittedName>
</protein>
<name>A0A381IPB7_AMIAI</name>
<keyword evidence="3" id="KW-0479">Metal-binding</keyword>
<evidence type="ECO:0000256" key="5">
    <source>
        <dbReference type="ARBA" id="ARBA00023004"/>
    </source>
</evidence>
<evidence type="ECO:0000256" key="2">
    <source>
        <dbReference type="ARBA" id="ARBA00022714"/>
    </source>
</evidence>
<dbReference type="EMBL" id="UFSM01000004">
    <property type="protein sequence ID" value="SUY29358.1"/>
    <property type="molecule type" value="Genomic_DNA"/>
</dbReference>
<dbReference type="PRINTS" id="PR00409">
    <property type="entry name" value="PHDIOXRDTASE"/>
</dbReference>
<dbReference type="CDD" id="cd06185">
    <property type="entry name" value="PDR_like"/>
    <property type="match status" value="1"/>
</dbReference>
<evidence type="ECO:0000313" key="10">
    <source>
        <dbReference type="Proteomes" id="UP000254701"/>
    </source>
</evidence>
<evidence type="ECO:0000259" key="7">
    <source>
        <dbReference type="PROSITE" id="PS51085"/>
    </source>
</evidence>
<dbReference type="GO" id="GO:0046872">
    <property type="term" value="F:metal ion binding"/>
    <property type="evidence" value="ECO:0007669"/>
    <property type="project" value="UniProtKB-KW"/>
</dbReference>
<evidence type="ECO:0000256" key="1">
    <source>
        <dbReference type="ARBA" id="ARBA00022630"/>
    </source>
</evidence>
<dbReference type="CDD" id="cd00207">
    <property type="entry name" value="fer2"/>
    <property type="match status" value="1"/>
</dbReference>
<dbReference type="Gene3D" id="2.40.30.10">
    <property type="entry name" value="Translation factors"/>
    <property type="match status" value="1"/>
</dbReference>
<dbReference type="InterPro" id="IPR039261">
    <property type="entry name" value="FNR_nucleotide-bd"/>
</dbReference>
<dbReference type="OrthoDB" id="9792185at2"/>
<sequence>MNDGHQQPADATIEVIVRRISYETPTVLSYDLRPTNGAPLPSFDAGAHIDVHLPDGLVRQYSLIGAPHASDYRIAVALDRATRGGSRWLHTNARPGDRIRISQPRSTFALADAKATSILIAGGIGITPLLAMARQLHEAGADWTLHYAVRSRAECALLDELTALTDNIQLHVDSEKDGLLDIARIVAQAPPDAQLYCCGPAPMLDAFLDAASSRDASTVHSESFTPSVPAVDDGGFTVILNKSGLSIQIGADQTILDALEQAGVHAPSSCRNGVCGTCETRVLEGVPDHRDKVLSDAERAAGNTMMICCSRATTALLRLDR</sequence>
<dbReference type="InterPro" id="IPR012675">
    <property type="entry name" value="Beta-grasp_dom_sf"/>
</dbReference>
<dbReference type="Proteomes" id="UP000254701">
    <property type="component" value="Unassembled WGS sequence"/>
</dbReference>
<dbReference type="GO" id="GO:0051213">
    <property type="term" value="F:dioxygenase activity"/>
    <property type="evidence" value="ECO:0007669"/>
    <property type="project" value="UniProtKB-KW"/>
</dbReference>
<dbReference type="InterPro" id="IPR017927">
    <property type="entry name" value="FAD-bd_FR_type"/>
</dbReference>
<dbReference type="PROSITE" id="PS00197">
    <property type="entry name" value="2FE2S_FER_1"/>
    <property type="match status" value="1"/>
</dbReference>
<dbReference type="AlphaFoldDB" id="A0A381IPB7"/>
<dbReference type="RefSeq" id="WP_115734705.1">
    <property type="nucleotide sequence ID" value="NZ_BAAAVY010000037.1"/>
</dbReference>
<dbReference type="PANTHER" id="PTHR47354:SF1">
    <property type="entry name" value="CARNITINE MONOOXYGENASE REDUCTASE SUBUNIT"/>
    <property type="match status" value="1"/>
</dbReference>
<evidence type="ECO:0000313" key="9">
    <source>
        <dbReference type="EMBL" id="SUY29358.1"/>
    </source>
</evidence>
<organism evidence="9 10">
    <name type="scientific">Aminobacter aminovorans</name>
    <name type="common">Chelatobacter heintzii</name>
    <dbReference type="NCBI Taxonomy" id="83263"/>
    <lineage>
        <taxon>Bacteria</taxon>
        <taxon>Pseudomonadati</taxon>
        <taxon>Pseudomonadota</taxon>
        <taxon>Alphaproteobacteria</taxon>
        <taxon>Hyphomicrobiales</taxon>
        <taxon>Phyllobacteriaceae</taxon>
        <taxon>Aminobacter</taxon>
    </lineage>
</organism>
<dbReference type="InterPro" id="IPR050415">
    <property type="entry name" value="MRET"/>
</dbReference>
<dbReference type="InterPro" id="IPR001433">
    <property type="entry name" value="OxRdtase_FAD/NAD-bd"/>
</dbReference>
<feature type="domain" description="FAD-binding FR-type" evidence="8">
    <location>
        <begin position="6"/>
        <end position="111"/>
    </location>
</feature>
<feature type="domain" description="2Fe-2S ferredoxin-type" evidence="7">
    <location>
        <begin position="234"/>
        <end position="321"/>
    </location>
</feature>
<dbReference type="Gene3D" id="3.10.20.30">
    <property type="match status" value="1"/>
</dbReference>
<dbReference type="SUPFAM" id="SSF63380">
    <property type="entry name" value="Riboflavin synthase domain-like"/>
    <property type="match status" value="1"/>
</dbReference>
<dbReference type="InterPro" id="IPR001041">
    <property type="entry name" value="2Fe-2S_ferredoxin-type"/>
</dbReference>
<evidence type="ECO:0000256" key="3">
    <source>
        <dbReference type="ARBA" id="ARBA00022723"/>
    </source>
</evidence>
<keyword evidence="6" id="KW-0411">Iron-sulfur</keyword>
<gene>
    <name evidence="9" type="primary">ophA1_5</name>
    <name evidence="9" type="ORF">NCTC10684_05591</name>
</gene>
<dbReference type="PROSITE" id="PS51085">
    <property type="entry name" value="2FE2S_FER_2"/>
    <property type="match status" value="1"/>
</dbReference>
<proteinExistence type="predicted"/>
<dbReference type="InterPro" id="IPR017938">
    <property type="entry name" value="Riboflavin_synthase-like_b-brl"/>
</dbReference>
<dbReference type="SUPFAM" id="SSF52343">
    <property type="entry name" value="Ferredoxin reductase-like, C-terminal NADP-linked domain"/>
    <property type="match status" value="1"/>
</dbReference>
<accession>A0A381IPB7</accession>
<dbReference type="SUPFAM" id="SSF54292">
    <property type="entry name" value="2Fe-2S ferredoxin-like"/>
    <property type="match status" value="1"/>
</dbReference>
<dbReference type="Pfam" id="PF00111">
    <property type="entry name" value="Fer2"/>
    <property type="match status" value="1"/>
</dbReference>
<reference evidence="9 10" key="1">
    <citation type="submission" date="2018-06" db="EMBL/GenBank/DDBJ databases">
        <authorList>
            <consortium name="Pathogen Informatics"/>
            <person name="Doyle S."/>
        </authorList>
    </citation>
    <scope>NUCLEOTIDE SEQUENCE [LARGE SCALE GENOMIC DNA]</scope>
    <source>
        <strain evidence="9 10">NCTC10684</strain>
    </source>
</reference>
<evidence type="ECO:0000256" key="4">
    <source>
        <dbReference type="ARBA" id="ARBA00023002"/>
    </source>
</evidence>
<dbReference type="InterPro" id="IPR036010">
    <property type="entry name" value="2Fe-2S_ferredoxin-like_sf"/>
</dbReference>
<keyword evidence="5" id="KW-0408">Iron</keyword>
<dbReference type="InterPro" id="IPR006058">
    <property type="entry name" value="2Fe2S_fd_BS"/>
</dbReference>
<evidence type="ECO:0000256" key="6">
    <source>
        <dbReference type="ARBA" id="ARBA00023014"/>
    </source>
</evidence>
<dbReference type="Gene3D" id="3.40.50.80">
    <property type="entry name" value="Nucleotide-binding domain of ferredoxin-NADP reductase (FNR) module"/>
    <property type="match status" value="1"/>
</dbReference>
<dbReference type="Pfam" id="PF00175">
    <property type="entry name" value="NAD_binding_1"/>
    <property type="match status" value="1"/>
</dbReference>